<dbReference type="PROSITE" id="PS50297">
    <property type="entry name" value="ANK_REP_REGION"/>
    <property type="match status" value="1"/>
</dbReference>
<proteinExistence type="predicted"/>
<reference evidence="2" key="1">
    <citation type="submission" date="2022-11" db="EMBL/GenBank/DDBJ databases">
        <title>Genome Resource of Sclerotinia nivalis Strain SnTB1, a Plant Pathogen Isolated from American Ginseng.</title>
        <authorList>
            <person name="Fan S."/>
        </authorList>
    </citation>
    <scope>NUCLEOTIDE SEQUENCE</scope>
    <source>
        <strain evidence="2">SnTB1</strain>
    </source>
</reference>
<dbReference type="AlphaFoldDB" id="A0A9X0A9U9"/>
<evidence type="ECO:0000313" key="3">
    <source>
        <dbReference type="Proteomes" id="UP001152300"/>
    </source>
</evidence>
<dbReference type="InterPro" id="IPR002110">
    <property type="entry name" value="Ankyrin_rpt"/>
</dbReference>
<comment type="caution">
    <text evidence="2">The sequence shown here is derived from an EMBL/GenBank/DDBJ whole genome shotgun (WGS) entry which is preliminary data.</text>
</comment>
<protein>
    <recommendedName>
        <fullName evidence="4">Ankyrin repeat protein</fullName>
    </recommendedName>
</protein>
<dbReference type="InterPro" id="IPR036770">
    <property type="entry name" value="Ankyrin_rpt-contain_sf"/>
</dbReference>
<dbReference type="Proteomes" id="UP001152300">
    <property type="component" value="Unassembled WGS sequence"/>
</dbReference>
<evidence type="ECO:0008006" key="4">
    <source>
        <dbReference type="Google" id="ProtNLM"/>
    </source>
</evidence>
<keyword evidence="1" id="KW-0040">ANK repeat</keyword>
<dbReference type="Gene3D" id="1.25.40.20">
    <property type="entry name" value="Ankyrin repeat-containing domain"/>
    <property type="match status" value="1"/>
</dbReference>
<dbReference type="OrthoDB" id="70519at2759"/>
<dbReference type="EMBL" id="JAPEIS010000015">
    <property type="protein sequence ID" value="KAJ8058910.1"/>
    <property type="molecule type" value="Genomic_DNA"/>
</dbReference>
<name>A0A9X0A9U9_9HELO</name>
<dbReference type="Pfam" id="PF12796">
    <property type="entry name" value="Ank_2"/>
    <property type="match status" value="1"/>
</dbReference>
<evidence type="ECO:0000313" key="2">
    <source>
        <dbReference type="EMBL" id="KAJ8058910.1"/>
    </source>
</evidence>
<dbReference type="PROSITE" id="PS50088">
    <property type="entry name" value="ANK_REPEAT"/>
    <property type="match status" value="1"/>
</dbReference>
<keyword evidence="3" id="KW-1185">Reference proteome</keyword>
<accession>A0A9X0A9U9</accession>
<gene>
    <name evidence="2" type="ORF">OCU04_011896</name>
</gene>
<feature type="repeat" description="ANK" evidence="1">
    <location>
        <begin position="36"/>
        <end position="68"/>
    </location>
</feature>
<evidence type="ECO:0000256" key="1">
    <source>
        <dbReference type="PROSITE-ProRule" id="PRU00023"/>
    </source>
</evidence>
<organism evidence="2 3">
    <name type="scientific">Sclerotinia nivalis</name>
    <dbReference type="NCBI Taxonomy" id="352851"/>
    <lineage>
        <taxon>Eukaryota</taxon>
        <taxon>Fungi</taxon>
        <taxon>Dikarya</taxon>
        <taxon>Ascomycota</taxon>
        <taxon>Pezizomycotina</taxon>
        <taxon>Leotiomycetes</taxon>
        <taxon>Helotiales</taxon>
        <taxon>Sclerotiniaceae</taxon>
        <taxon>Sclerotinia</taxon>
    </lineage>
</organism>
<sequence>MLMQSIYWGREELAQEMIESGVDINFTVSDTRDAMPNWSPIHCAAYKGRSKIVQLLLKTGSTTSSDSSNEILTAAQYKTCGDTVQNNLNDAMTKNAASKTIKPVGIDLVSGKLNLSCREDLLLLSHG</sequence>
<dbReference type="SUPFAM" id="SSF48403">
    <property type="entry name" value="Ankyrin repeat"/>
    <property type="match status" value="1"/>
</dbReference>